<evidence type="ECO:0000313" key="6">
    <source>
        <dbReference type="Proteomes" id="UP000789572"/>
    </source>
</evidence>
<evidence type="ECO:0000256" key="1">
    <source>
        <dbReference type="ARBA" id="ARBA00023125"/>
    </source>
</evidence>
<dbReference type="InterPro" id="IPR036910">
    <property type="entry name" value="HMG_box_dom_sf"/>
</dbReference>
<evidence type="ECO:0000256" key="2">
    <source>
        <dbReference type="ARBA" id="ARBA00023163"/>
    </source>
</evidence>
<keyword evidence="1 3" id="KW-0238">DNA-binding</keyword>
<dbReference type="Pfam" id="PF00505">
    <property type="entry name" value="HMG_box"/>
    <property type="match status" value="1"/>
</dbReference>
<dbReference type="PANTHER" id="PTHR10270">
    <property type="entry name" value="SOX TRANSCRIPTION FACTOR"/>
    <property type="match status" value="1"/>
</dbReference>
<proteinExistence type="predicted"/>
<dbReference type="OrthoDB" id="6247875at2759"/>
<dbReference type="InterPro" id="IPR009071">
    <property type="entry name" value="HMG_box_dom"/>
</dbReference>
<dbReference type="GO" id="GO:0030154">
    <property type="term" value="P:cell differentiation"/>
    <property type="evidence" value="ECO:0007669"/>
    <property type="project" value="TreeGrafter"/>
</dbReference>
<sequence>MPPRKRHSPLSVNDLIFLYSDHLTESEICLLNNPPYVLTIPLDTLLPNSKHRTACLAPRPQNPWILFRKDFEAKYRKHAPTISARTISSLASETWRKDERNLKRFFQVLAKITVIIHQTTYPEYKFSPKKTGKEKKWVFKYDARSLQYEEIMEEPAIDAIDAEHQRMNGEEEVGEGEGTMIEAEAEADKVNIPLENKYENVINQESQKSNAVAEFPNDPRIQQNLLTPVLDPFSLYSPATTTTSYLASPPSEICPTDLMPSGRPIHDMNEVWDRNVIYSPSLPLTSMQCSSSSYGTEHFDFPLYYPPEMACVIDSSTYPYLPAADSIVDCGTRICSNGRNSNGSSDYSNGNNDNDNNSNPQLQILYQQPQLLEKQMGLHLECSKQQQHDQCQPRNTCMEDNVNTVFYNTGNGRY</sequence>
<keyword evidence="3" id="KW-0539">Nucleus</keyword>
<feature type="DNA-binding region" description="HMG box" evidence="3">
    <location>
        <begin position="57"/>
        <end position="125"/>
    </location>
</feature>
<dbReference type="PANTHER" id="PTHR10270:SF161">
    <property type="entry name" value="SEX-DETERMINING REGION Y PROTEIN"/>
    <property type="match status" value="1"/>
</dbReference>
<dbReference type="GO" id="GO:0001228">
    <property type="term" value="F:DNA-binding transcription activator activity, RNA polymerase II-specific"/>
    <property type="evidence" value="ECO:0007669"/>
    <property type="project" value="TreeGrafter"/>
</dbReference>
<dbReference type="Gene3D" id="1.10.30.10">
    <property type="entry name" value="High mobility group box domain"/>
    <property type="match status" value="1"/>
</dbReference>
<dbReference type="GO" id="GO:0000978">
    <property type="term" value="F:RNA polymerase II cis-regulatory region sequence-specific DNA binding"/>
    <property type="evidence" value="ECO:0007669"/>
    <property type="project" value="TreeGrafter"/>
</dbReference>
<evidence type="ECO:0000259" key="4">
    <source>
        <dbReference type="PROSITE" id="PS50118"/>
    </source>
</evidence>
<dbReference type="GO" id="GO:0005634">
    <property type="term" value="C:nucleus"/>
    <property type="evidence" value="ECO:0007669"/>
    <property type="project" value="UniProtKB-UniRule"/>
</dbReference>
<dbReference type="PROSITE" id="PS50118">
    <property type="entry name" value="HMG_BOX_2"/>
    <property type="match status" value="1"/>
</dbReference>
<feature type="domain" description="HMG box" evidence="4">
    <location>
        <begin position="57"/>
        <end position="125"/>
    </location>
</feature>
<organism evidence="5 6">
    <name type="scientific">Paraglomus occultum</name>
    <dbReference type="NCBI Taxonomy" id="144539"/>
    <lineage>
        <taxon>Eukaryota</taxon>
        <taxon>Fungi</taxon>
        <taxon>Fungi incertae sedis</taxon>
        <taxon>Mucoromycota</taxon>
        <taxon>Glomeromycotina</taxon>
        <taxon>Glomeromycetes</taxon>
        <taxon>Paraglomerales</taxon>
        <taxon>Paraglomeraceae</taxon>
        <taxon>Paraglomus</taxon>
    </lineage>
</organism>
<dbReference type="EMBL" id="CAJVPJ010001275">
    <property type="protein sequence ID" value="CAG8584312.1"/>
    <property type="molecule type" value="Genomic_DNA"/>
</dbReference>
<dbReference type="Proteomes" id="UP000789572">
    <property type="component" value="Unassembled WGS sequence"/>
</dbReference>
<comment type="caution">
    <text evidence="5">The sequence shown here is derived from an EMBL/GenBank/DDBJ whole genome shotgun (WGS) entry which is preliminary data.</text>
</comment>
<gene>
    <name evidence="5" type="ORF">POCULU_LOCUS6649</name>
</gene>
<dbReference type="InterPro" id="IPR050140">
    <property type="entry name" value="SRY-related_HMG-box_TF-like"/>
</dbReference>
<evidence type="ECO:0000256" key="3">
    <source>
        <dbReference type="PROSITE-ProRule" id="PRU00267"/>
    </source>
</evidence>
<reference evidence="5" key="1">
    <citation type="submission" date="2021-06" db="EMBL/GenBank/DDBJ databases">
        <authorList>
            <person name="Kallberg Y."/>
            <person name="Tangrot J."/>
            <person name="Rosling A."/>
        </authorList>
    </citation>
    <scope>NUCLEOTIDE SEQUENCE</scope>
    <source>
        <strain evidence="5">IA702</strain>
    </source>
</reference>
<dbReference type="AlphaFoldDB" id="A0A9N9BYH4"/>
<dbReference type="SUPFAM" id="SSF47095">
    <property type="entry name" value="HMG-box"/>
    <property type="match status" value="1"/>
</dbReference>
<keyword evidence="2" id="KW-0804">Transcription</keyword>
<protein>
    <submittedName>
        <fullName evidence="5">9192_t:CDS:1</fullName>
    </submittedName>
</protein>
<keyword evidence="6" id="KW-1185">Reference proteome</keyword>
<dbReference type="CDD" id="cd01389">
    <property type="entry name" value="HMG-box_ROX1-like"/>
    <property type="match status" value="1"/>
</dbReference>
<accession>A0A9N9BYH4</accession>
<name>A0A9N9BYH4_9GLOM</name>
<evidence type="ECO:0000313" key="5">
    <source>
        <dbReference type="EMBL" id="CAG8584312.1"/>
    </source>
</evidence>